<gene>
    <name evidence="8" type="primary">LOC120265902</name>
</gene>
<sequence length="337" mass="37696">MGCITSTPSVSLTLPGSTGSAISTVATDTATLHSLSFTAFHDAAAAAAAPNDENRDSPDDIGQLKDEISSKAHLLFFVKHYLETSIDTLRFFTALNDSLSKARETELLVRYAVLLFEDADRPSAALEKLKEFKNQADSFTEKFVDEFKLVCERQKFILQNLRLRKQDLDRKLRKVKAWRKFWNIVYYVVFAAVLISSIVLASVAAPPAVTATAAAASAAMAPLQQWLNSMWKKFQKPYEEERKIIDSLGKETSFAIHELNSIRFLVDSLEGKIRTMIQTAEFAIDGKEEEKLKVAMIKIKLNAGTFAKNVEELEKKMDRLGHELKRAIATILQTVTD</sequence>
<comment type="similarity">
    <text evidence="2">Belongs to the UPF0496 family.</text>
</comment>
<dbReference type="InterPro" id="IPR007749">
    <property type="entry name" value="DUF677"/>
</dbReference>
<keyword evidence="3 6" id="KW-0812">Transmembrane</keyword>
<evidence type="ECO:0000313" key="8">
    <source>
        <dbReference type="RefSeq" id="XP_039129789.1"/>
    </source>
</evidence>
<dbReference type="PANTHER" id="PTHR31113:SF3">
    <property type="entry name" value="UPF0496 PROTEIN 1"/>
    <property type="match status" value="1"/>
</dbReference>
<dbReference type="Pfam" id="PF05055">
    <property type="entry name" value="DUF677"/>
    <property type="match status" value="1"/>
</dbReference>
<feature type="transmembrane region" description="Helical" evidence="6">
    <location>
        <begin position="181"/>
        <end position="202"/>
    </location>
</feature>
<dbReference type="PANTHER" id="PTHR31113">
    <property type="entry name" value="UPF0496 PROTEIN 3-RELATED"/>
    <property type="match status" value="1"/>
</dbReference>
<dbReference type="Proteomes" id="UP001515500">
    <property type="component" value="Chromosome 7"/>
</dbReference>
<dbReference type="GO" id="GO:0016020">
    <property type="term" value="C:membrane"/>
    <property type="evidence" value="ECO:0007669"/>
    <property type="project" value="UniProtKB-SubCell"/>
</dbReference>
<organism evidence="7 8">
    <name type="scientific">Dioscorea cayennensis subsp. rotundata</name>
    <name type="common">White Guinea yam</name>
    <name type="synonym">Dioscorea rotundata</name>
    <dbReference type="NCBI Taxonomy" id="55577"/>
    <lineage>
        <taxon>Eukaryota</taxon>
        <taxon>Viridiplantae</taxon>
        <taxon>Streptophyta</taxon>
        <taxon>Embryophyta</taxon>
        <taxon>Tracheophyta</taxon>
        <taxon>Spermatophyta</taxon>
        <taxon>Magnoliopsida</taxon>
        <taxon>Liliopsida</taxon>
        <taxon>Dioscoreales</taxon>
        <taxon>Dioscoreaceae</taxon>
        <taxon>Dioscorea</taxon>
    </lineage>
</organism>
<evidence type="ECO:0000256" key="3">
    <source>
        <dbReference type="ARBA" id="ARBA00022692"/>
    </source>
</evidence>
<dbReference type="GeneID" id="120265902"/>
<comment type="subcellular location">
    <subcellularLocation>
        <location evidence="1">Membrane</location>
    </subcellularLocation>
</comment>
<protein>
    <submittedName>
        <fullName evidence="8">UPF0496 protein 1-like</fullName>
    </submittedName>
</protein>
<evidence type="ECO:0000313" key="7">
    <source>
        <dbReference type="Proteomes" id="UP001515500"/>
    </source>
</evidence>
<evidence type="ECO:0000256" key="1">
    <source>
        <dbReference type="ARBA" id="ARBA00004370"/>
    </source>
</evidence>
<proteinExistence type="inferred from homology"/>
<evidence type="ECO:0000256" key="4">
    <source>
        <dbReference type="ARBA" id="ARBA00022989"/>
    </source>
</evidence>
<keyword evidence="7" id="KW-1185">Reference proteome</keyword>
<name>A0AB40BRL5_DIOCR</name>
<reference evidence="8" key="1">
    <citation type="submission" date="2025-08" db="UniProtKB">
        <authorList>
            <consortium name="RefSeq"/>
        </authorList>
    </citation>
    <scope>IDENTIFICATION</scope>
</reference>
<evidence type="ECO:0000256" key="5">
    <source>
        <dbReference type="ARBA" id="ARBA00023136"/>
    </source>
</evidence>
<accession>A0AB40BRL5</accession>
<keyword evidence="4 6" id="KW-1133">Transmembrane helix</keyword>
<keyword evidence="5 6" id="KW-0472">Membrane</keyword>
<evidence type="ECO:0000256" key="6">
    <source>
        <dbReference type="SAM" id="Phobius"/>
    </source>
</evidence>
<evidence type="ECO:0000256" key="2">
    <source>
        <dbReference type="ARBA" id="ARBA00009074"/>
    </source>
</evidence>
<dbReference type="RefSeq" id="XP_039129789.1">
    <property type="nucleotide sequence ID" value="XM_039273855.1"/>
</dbReference>
<dbReference type="AlphaFoldDB" id="A0AB40BRL5"/>